<evidence type="ECO:0000313" key="2">
    <source>
        <dbReference type="Proteomes" id="UP000324222"/>
    </source>
</evidence>
<sequence>MTRRAATKESVFRPRGEGEGMKEVGLWRGRIQSGVEEVGKGDTGTLLLWRRVDASKAAFGFELGSFGRELEVDGCVLVGE</sequence>
<dbReference type="AlphaFoldDB" id="A0A5B7F9E9"/>
<proteinExistence type="predicted"/>
<evidence type="ECO:0000313" key="1">
    <source>
        <dbReference type="EMBL" id="MPC41708.1"/>
    </source>
</evidence>
<reference evidence="1 2" key="1">
    <citation type="submission" date="2019-05" db="EMBL/GenBank/DDBJ databases">
        <title>Another draft genome of Portunus trituberculatus and its Hox gene families provides insights of decapod evolution.</title>
        <authorList>
            <person name="Jeong J.-H."/>
            <person name="Song I."/>
            <person name="Kim S."/>
            <person name="Choi T."/>
            <person name="Kim D."/>
            <person name="Ryu S."/>
            <person name="Kim W."/>
        </authorList>
    </citation>
    <scope>NUCLEOTIDE SEQUENCE [LARGE SCALE GENOMIC DNA]</scope>
    <source>
        <tissue evidence="1">Muscle</tissue>
    </source>
</reference>
<organism evidence="1 2">
    <name type="scientific">Portunus trituberculatus</name>
    <name type="common">Swimming crab</name>
    <name type="synonym">Neptunus trituberculatus</name>
    <dbReference type="NCBI Taxonomy" id="210409"/>
    <lineage>
        <taxon>Eukaryota</taxon>
        <taxon>Metazoa</taxon>
        <taxon>Ecdysozoa</taxon>
        <taxon>Arthropoda</taxon>
        <taxon>Crustacea</taxon>
        <taxon>Multicrustacea</taxon>
        <taxon>Malacostraca</taxon>
        <taxon>Eumalacostraca</taxon>
        <taxon>Eucarida</taxon>
        <taxon>Decapoda</taxon>
        <taxon>Pleocyemata</taxon>
        <taxon>Brachyura</taxon>
        <taxon>Eubrachyura</taxon>
        <taxon>Portunoidea</taxon>
        <taxon>Portunidae</taxon>
        <taxon>Portuninae</taxon>
        <taxon>Portunus</taxon>
    </lineage>
</organism>
<comment type="caution">
    <text evidence="1">The sequence shown here is derived from an EMBL/GenBank/DDBJ whole genome shotgun (WGS) entry which is preliminary data.</text>
</comment>
<protein>
    <submittedName>
        <fullName evidence="1">Uncharacterized protein</fullName>
    </submittedName>
</protein>
<keyword evidence="2" id="KW-1185">Reference proteome</keyword>
<gene>
    <name evidence="1" type="ORF">E2C01_035309</name>
</gene>
<dbReference type="EMBL" id="VSRR010005159">
    <property type="protein sequence ID" value="MPC41708.1"/>
    <property type="molecule type" value="Genomic_DNA"/>
</dbReference>
<dbReference type="Proteomes" id="UP000324222">
    <property type="component" value="Unassembled WGS sequence"/>
</dbReference>
<accession>A0A5B7F9E9</accession>
<name>A0A5B7F9E9_PORTR</name>